<sequence length="214" mass="24286">MRKFPSMTQPTGSLYCGPYCIIACLDVFELLPVEPAVSLNAYNLKTQTFNGEPLVIHGQHDLITLARNIYTITGIITPGENPKYIESTGYNSLAAMLYVLTKLGLKCEVVIRDKQTHTYLSSVFEQEFSLIKEQSVDISYLNDENLKRAQSMLVSVISVNGALHYILNNEQGEWFDPHLKERVQLWDPIETWDKSDNKRDGATWLGVSIRVKNK</sequence>
<reference evidence="1" key="1">
    <citation type="journal article" date="2012" name="J. Bacteriol.">
        <title>Genome sequences of type strains of seven species of the marine bacterium Pseudoalteromonas.</title>
        <authorList>
            <person name="Xie B.B."/>
            <person name="Shu Y.L."/>
            <person name="Qin Q.L."/>
            <person name="Rong J.C."/>
            <person name="Zhang X.Y."/>
            <person name="Chen X.L."/>
            <person name="Shi M."/>
            <person name="He H.L."/>
            <person name="Zhou B.C."/>
            <person name="Zhang Y.Z."/>
        </authorList>
    </citation>
    <scope>NUCLEOTIDE SEQUENCE</scope>
    <source>
        <strain evidence="1">DSM 8771</strain>
    </source>
</reference>
<name>A0AAD4FRG8_9GAMM</name>
<evidence type="ECO:0000313" key="1">
    <source>
        <dbReference type="EMBL" id="KAF7769867.1"/>
    </source>
</evidence>
<dbReference type="Pfam" id="PF25855">
    <property type="entry name" value="IpaJ_protease"/>
    <property type="match status" value="1"/>
</dbReference>
<dbReference type="AlphaFoldDB" id="A0AAD4FRG8"/>
<gene>
    <name evidence="1" type="ORF">PCIT_a2782</name>
</gene>
<accession>A0AAD4FRG8</accession>
<evidence type="ECO:0000313" key="2">
    <source>
        <dbReference type="Proteomes" id="UP000016487"/>
    </source>
</evidence>
<protein>
    <submittedName>
        <fullName evidence="1">Uncharacterized protein</fullName>
    </submittedName>
</protein>
<comment type="caution">
    <text evidence="1">The sequence shown here is derived from an EMBL/GenBank/DDBJ whole genome shotgun (WGS) entry which is preliminary data.</text>
</comment>
<dbReference type="EMBL" id="AHBZ03000021">
    <property type="protein sequence ID" value="KAF7769867.1"/>
    <property type="molecule type" value="Genomic_DNA"/>
</dbReference>
<reference evidence="1" key="2">
    <citation type="submission" date="2015-03" db="EMBL/GenBank/DDBJ databases">
        <title>Genome sequence of Pseudoalteromonas citrea.</title>
        <authorList>
            <person name="Xie B.-B."/>
            <person name="Rong J.-C."/>
            <person name="Qin Q.-L."/>
            <person name="Zhang Y.-Z."/>
        </authorList>
    </citation>
    <scope>NUCLEOTIDE SEQUENCE</scope>
    <source>
        <strain evidence="1">DSM 8771</strain>
    </source>
</reference>
<dbReference type="Proteomes" id="UP000016487">
    <property type="component" value="Unassembled WGS sequence"/>
</dbReference>
<organism evidence="1 2">
    <name type="scientific">Pseudoalteromonas citrea</name>
    <dbReference type="NCBI Taxonomy" id="43655"/>
    <lineage>
        <taxon>Bacteria</taxon>
        <taxon>Pseudomonadati</taxon>
        <taxon>Pseudomonadota</taxon>
        <taxon>Gammaproteobacteria</taxon>
        <taxon>Alteromonadales</taxon>
        <taxon>Pseudoalteromonadaceae</taxon>
        <taxon>Pseudoalteromonas</taxon>
    </lineage>
</organism>
<proteinExistence type="predicted"/>
<dbReference type="RefSeq" id="WP_040698257.1">
    <property type="nucleotide sequence ID" value="NZ_AHBZ03000021.1"/>
</dbReference>
<dbReference type="InterPro" id="IPR058988">
    <property type="entry name" value="IpaJ"/>
</dbReference>